<dbReference type="GO" id="GO:0004315">
    <property type="term" value="F:3-oxoacyl-[acyl-carrier-protein] synthase activity"/>
    <property type="evidence" value="ECO:0007669"/>
    <property type="project" value="InterPro"/>
</dbReference>
<dbReference type="RefSeq" id="WP_006276839.1">
    <property type="nucleotide sequence ID" value="NZ_ACYA01000027.1"/>
</dbReference>
<dbReference type="InterPro" id="IPR020841">
    <property type="entry name" value="PKS_Beta-ketoAc_synthase_dom"/>
</dbReference>
<sequence length="1667" mass="182490">MSQPNYGILMKNALNEINSLRSQLAAVEAQKNESIAIVGMSCRFPGGATTPERFWVLLREGISAITEIPADRWDVDKYYDADPTSSGKMHTRYGGFLNEVDTFEPSFFNIAAREAVSMDPQQRLLLEVSWEALESGNIVPATLFDSSTGVFIGIGGSNYKSLMIENRSRIGKTDLYELSGTDVSVAAGRISYVLGLMGPSFVIDTACSSSLVSVHQACQSLRQRECDLALAGGVGLLIDPDEMIGLSQGGMLAPDGSCKTFDANANGYVRGEGCGMIVLKRLSDATADGDNILAIIRGSMVNHDGHSSGLTAPRGPAQVSVIKQALDRAGIAPDAVSYLEAHGTGTPLGDPIEMDSLNEVFGRRTEPLWVGSVKTNIGHLEAASGIAGLIKVVLMLKNKQIPPHLHFKTPNPYIDWKNLPVEIPTTLHAWDDKTLKDRKRIAGVSSFSFSGTNAHIVLSEAPSSELISNHAAVERPWHLLTLSAKNEEALANLVGLYQSFISTTDASLADICYTANTARTHFSHRLALSATSHIQMEALLAAYKEGSVSLSINQGCVLSNSRAPKVAFLFTGQGSQYVQMAGELYETQPTFRNCLDRCAEILQSIFSLRNSPWGNPLLSVLYPNHESKEIDQTAYTQPALFAVEYALAQMWRSWGIEPDIVMGHSIGEYVAACVAGIFSLEDGLKLAAERGRLMQALPQNGEMVAISASLEEVKPAIQSDQRVVIAAVNGPRSVVISGDRQAVQVFTNTLEDQGIRCKRLSVSHAFHSPLMKPMEQEFAQVAREINYSPPKIALVSNLTGDLISPESSLEEGVIASPGYWVNHLCNPVLFADGIATMQAQDVQVFLEVGPKPTLSGLVQQYFDEVAHSDRPVTIPTLRPKQPNWQTLLESLGQLYALGVQVNWAGFDRDYTRRKVSLPTYAWKRQRYWLEKQSAPRLETTQVRPATAIVEHLEQGNVPKIVDLLAATDVLSGEARKLLPSIIELLVAKHREEATQKPICDWLYEVVWQPQLLTLSTLPAVETEGRQWLIFADASGHGEALAAQLRQQGDIITLVYAGLKYHSANNKQNTGGDIPYFQIDPIQREDYERLFAALPPLYGIVHLWSLDILSLDKVSNLIENVQLGSGTLLNLIQTVLQLETPTPSLWLVTKNAQAVRKNDSLVGVLQSPLWGMGKVIALEHPELNCVSIDLDGEGLPDEQAKFLAAELRAASEFRHTTIPHESQVAWRNRTRYVSRFKGYQKHPATSSKMPIRPDATYLITGGFGGLGLLVARWMVEQGATHLFLMGRSQPKPAAQKQLQEIAALGATVTVVQADVGIRSQVANVLAQIDKAYPLAGIIHTAGVLDDGILLQQNWARFSKVFAPKLEGAWHLHTLTEEMPLDFFICFSSTAGLLGSGGQANYAAANAFLDAFAHHRRIQGLPALSINWDAWSQVGMTVRLQQASSQSTTVGQDISTLEISPEQGLQIFAYLLQQPSAQIAAISTDGLRKMYDTSSAFFALLDLDRSSSTTQEQSTLSHEVGLTLLEQLQQARPKEREKMLLRHLQTQVAAVLRSPELPAVHQPFTDLGMDSLMSLELMRRLEESLGIQMPATLAFDYPMVDRLAKFILTQICINSEPDTSAVLTPDGNGEEKDSNKDRSTSTSVDSNITSMAEDLFALESLLNKIKRDQ</sequence>
<protein>
    <submittedName>
        <fullName evidence="7">Polyketide synthase</fullName>
    </submittedName>
</protein>
<reference evidence="7 8" key="1">
    <citation type="submission" date="2016-05" db="EMBL/GenBank/DDBJ databases">
        <title>First complete genome of the cyanobacterium Cylindrospermopsis raciborskii CS505, containing a circular chromosome and a single extrachromosomal element.</title>
        <authorList>
            <person name="Fuentes J."/>
            <person name="Tamames J."/>
            <person name="Allen E."/>
            <person name="Plominski A."/>
            <person name="Vasquez M."/>
        </authorList>
    </citation>
    <scope>NUCLEOTIDE SEQUENCE [LARGE SCALE GENOMIC DNA]</scope>
    <source>
        <strain evidence="7 8">CS505</strain>
    </source>
</reference>
<dbReference type="SUPFAM" id="SSF52151">
    <property type="entry name" value="FabD/lysophospholipase-like"/>
    <property type="match status" value="1"/>
</dbReference>
<dbReference type="FunFam" id="3.40.47.10:FF:000019">
    <property type="entry name" value="Polyketide synthase type I"/>
    <property type="match status" value="1"/>
</dbReference>
<dbReference type="Pfam" id="PF02801">
    <property type="entry name" value="Ketoacyl-synt_C"/>
    <property type="match status" value="1"/>
</dbReference>
<dbReference type="InterPro" id="IPR036291">
    <property type="entry name" value="NAD(P)-bd_dom_sf"/>
</dbReference>
<dbReference type="Pfam" id="PF08659">
    <property type="entry name" value="KR"/>
    <property type="match status" value="1"/>
</dbReference>
<evidence type="ECO:0000256" key="3">
    <source>
        <dbReference type="ARBA" id="ARBA00022679"/>
    </source>
</evidence>
<dbReference type="Pfam" id="PF00109">
    <property type="entry name" value="ketoacyl-synt"/>
    <property type="match status" value="1"/>
</dbReference>
<evidence type="ECO:0000313" key="8">
    <source>
        <dbReference type="Proteomes" id="UP000093903"/>
    </source>
</evidence>
<dbReference type="SMART" id="SM00822">
    <property type="entry name" value="PKS_KR"/>
    <property type="match status" value="1"/>
</dbReference>
<feature type="domain" description="Carrier" evidence="5">
    <location>
        <begin position="1533"/>
        <end position="1609"/>
    </location>
</feature>
<dbReference type="GO" id="GO:0004312">
    <property type="term" value="F:fatty acid synthase activity"/>
    <property type="evidence" value="ECO:0007669"/>
    <property type="project" value="TreeGrafter"/>
</dbReference>
<dbReference type="SMART" id="SM00825">
    <property type="entry name" value="PKS_KS"/>
    <property type="match status" value="1"/>
</dbReference>
<dbReference type="Gene3D" id="3.40.366.10">
    <property type="entry name" value="Malonyl-Coenzyme A Acyl Carrier Protein, domain 2"/>
    <property type="match status" value="1"/>
</dbReference>
<evidence type="ECO:0000259" key="6">
    <source>
        <dbReference type="PROSITE" id="PS52004"/>
    </source>
</evidence>
<evidence type="ECO:0000256" key="4">
    <source>
        <dbReference type="SAM" id="MobiDB-lite"/>
    </source>
</evidence>
<dbReference type="SUPFAM" id="SSF47336">
    <property type="entry name" value="ACP-like"/>
    <property type="match status" value="1"/>
</dbReference>
<dbReference type="Gene3D" id="3.40.47.10">
    <property type="match status" value="1"/>
</dbReference>
<dbReference type="SUPFAM" id="SSF55048">
    <property type="entry name" value="Probable ACP-binding domain of malonyl-CoA ACP transacylase"/>
    <property type="match status" value="1"/>
</dbReference>
<dbReference type="SUPFAM" id="SSF53901">
    <property type="entry name" value="Thiolase-like"/>
    <property type="match status" value="1"/>
</dbReference>
<dbReference type="GO" id="GO:0031177">
    <property type="term" value="F:phosphopantetheine binding"/>
    <property type="evidence" value="ECO:0007669"/>
    <property type="project" value="InterPro"/>
</dbReference>
<dbReference type="InterPro" id="IPR057326">
    <property type="entry name" value="KR_dom"/>
</dbReference>
<keyword evidence="3" id="KW-0808">Transferase</keyword>
<dbReference type="InterPro" id="IPR014031">
    <property type="entry name" value="Ketoacyl_synth_C"/>
</dbReference>
<dbReference type="SUPFAM" id="SSF51735">
    <property type="entry name" value="NAD(P)-binding Rossmann-fold domains"/>
    <property type="match status" value="2"/>
</dbReference>
<dbReference type="PROSITE" id="PS50075">
    <property type="entry name" value="CARRIER"/>
    <property type="match status" value="1"/>
</dbReference>
<evidence type="ECO:0000256" key="1">
    <source>
        <dbReference type="ARBA" id="ARBA00022450"/>
    </source>
</evidence>
<dbReference type="InterPro" id="IPR016039">
    <property type="entry name" value="Thiolase-like"/>
</dbReference>
<dbReference type="InterPro" id="IPR013968">
    <property type="entry name" value="PKS_KR"/>
</dbReference>
<proteinExistence type="predicted"/>
<dbReference type="SMART" id="SM00827">
    <property type="entry name" value="PKS_AT"/>
    <property type="match status" value="1"/>
</dbReference>
<dbReference type="EMBL" id="LYXA01000001">
    <property type="protein sequence ID" value="OBU75954.1"/>
    <property type="molecule type" value="Genomic_DNA"/>
</dbReference>
<evidence type="ECO:0000256" key="2">
    <source>
        <dbReference type="ARBA" id="ARBA00022553"/>
    </source>
</evidence>
<dbReference type="InterPro" id="IPR018201">
    <property type="entry name" value="Ketoacyl_synth_AS"/>
</dbReference>
<evidence type="ECO:0000313" key="7">
    <source>
        <dbReference type="EMBL" id="OBU75954.1"/>
    </source>
</evidence>
<evidence type="ECO:0000259" key="5">
    <source>
        <dbReference type="PROSITE" id="PS50075"/>
    </source>
</evidence>
<dbReference type="GO" id="GO:0071770">
    <property type="term" value="P:DIM/DIP cell wall layer assembly"/>
    <property type="evidence" value="ECO:0007669"/>
    <property type="project" value="TreeGrafter"/>
</dbReference>
<dbReference type="Gene3D" id="3.40.50.720">
    <property type="entry name" value="NAD(P)-binding Rossmann-like Domain"/>
    <property type="match status" value="1"/>
</dbReference>
<dbReference type="Pfam" id="PF22621">
    <property type="entry name" value="CurL-like_PKS_C"/>
    <property type="match status" value="1"/>
</dbReference>
<dbReference type="PANTHER" id="PTHR43775">
    <property type="entry name" value="FATTY ACID SYNTHASE"/>
    <property type="match status" value="1"/>
</dbReference>
<keyword evidence="2" id="KW-0597">Phosphoprotein</keyword>
<dbReference type="PROSITE" id="PS00606">
    <property type="entry name" value="KS3_1"/>
    <property type="match status" value="1"/>
</dbReference>
<dbReference type="Pfam" id="PF00550">
    <property type="entry name" value="PP-binding"/>
    <property type="match status" value="1"/>
</dbReference>
<name>A0A853MEQ1_9CYAN</name>
<feature type="region of interest" description="Disordered" evidence="4">
    <location>
        <begin position="1616"/>
        <end position="1644"/>
    </location>
</feature>
<organism evidence="7 8">
    <name type="scientific">Cylindrospermopsis raciborskii CS-505</name>
    <dbReference type="NCBI Taxonomy" id="533240"/>
    <lineage>
        <taxon>Bacteria</taxon>
        <taxon>Bacillati</taxon>
        <taxon>Cyanobacteriota</taxon>
        <taxon>Cyanophyceae</taxon>
        <taxon>Nostocales</taxon>
        <taxon>Aphanizomenonaceae</taxon>
        <taxon>Cylindrospermopsis</taxon>
    </lineage>
</organism>
<feature type="compositionally biased region" description="Basic and acidic residues" evidence="4">
    <location>
        <begin position="1627"/>
        <end position="1637"/>
    </location>
</feature>
<dbReference type="SMART" id="SM01294">
    <property type="entry name" value="PKS_PP_betabranch"/>
    <property type="match status" value="1"/>
</dbReference>
<dbReference type="InterPro" id="IPR050091">
    <property type="entry name" value="PKS_NRPS_Biosynth_Enz"/>
</dbReference>
<dbReference type="Proteomes" id="UP000093903">
    <property type="component" value="Unassembled WGS sequence"/>
</dbReference>
<dbReference type="InterPro" id="IPR016035">
    <property type="entry name" value="Acyl_Trfase/lysoPLipase"/>
</dbReference>
<dbReference type="PROSITE" id="PS52004">
    <property type="entry name" value="KS3_2"/>
    <property type="match status" value="1"/>
</dbReference>
<keyword evidence="1" id="KW-0596">Phosphopantetheine</keyword>
<dbReference type="CDD" id="cd00833">
    <property type="entry name" value="PKS"/>
    <property type="match status" value="1"/>
</dbReference>
<dbReference type="PANTHER" id="PTHR43775:SF37">
    <property type="entry name" value="SI:DKEY-61P9.11"/>
    <property type="match status" value="1"/>
</dbReference>
<dbReference type="FunFam" id="3.40.366.10:FF:000002">
    <property type="entry name" value="Probable polyketide synthase 2"/>
    <property type="match status" value="1"/>
</dbReference>
<feature type="domain" description="Ketosynthase family 3 (KS3)" evidence="6">
    <location>
        <begin position="32"/>
        <end position="460"/>
    </location>
</feature>
<dbReference type="InterPro" id="IPR014030">
    <property type="entry name" value="Ketoacyl_synth_N"/>
</dbReference>
<dbReference type="Gene3D" id="1.10.1200.10">
    <property type="entry name" value="ACP-like"/>
    <property type="match status" value="1"/>
</dbReference>
<dbReference type="InterPro" id="IPR016036">
    <property type="entry name" value="Malonyl_transacylase_ACP-bd"/>
</dbReference>
<dbReference type="SMART" id="SM00823">
    <property type="entry name" value="PKS_PP"/>
    <property type="match status" value="1"/>
</dbReference>
<dbReference type="InterPro" id="IPR036736">
    <property type="entry name" value="ACP-like_sf"/>
</dbReference>
<comment type="caution">
    <text evidence="7">The sequence shown here is derived from an EMBL/GenBank/DDBJ whole genome shotgun (WGS) entry which is preliminary data.</text>
</comment>
<dbReference type="GO" id="GO:0005886">
    <property type="term" value="C:plasma membrane"/>
    <property type="evidence" value="ECO:0007669"/>
    <property type="project" value="TreeGrafter"/>
</dbReference>
<dbReference type="InterPro" id="IPR009081">
    <property type="entry name" value="PP-bd_ACP"/>
</dbReference>
<accession>A0A853MEQ1</accession>
<dbReference type="InterPro" id="IPR020806">
    <property type="entry name" value="PKS_PP-bd"/>
</dbReference>
<dbReference type="Gene3D" id="3.30.70.3290">
    <property type="match status" value="1"/>
</dbReference>
<dbReference type="Pfam" id="PF00698">
    <property type="entry name" value="Acyl_transf_1"/>
    <property type="match status" value="1"/>
</dbReference>
<dbReference type="GO" id="GO:0005737">
    <property type="term" value="C:cytoplasm"/>
    <property type="evidence" value="ECO:0007669"/>
    <property type="project" value="TreeGrafter"/>
</dbReference>
<gene>
    <name evidence="7" type="ORF">A9P98_06185</name>
</gene>
<dbReference type="InterPro" id="IPR001227">
    <property type="entry name" value="Ac_transferase_dom_sf"/>
</dbReference>
<dbReference type="CDD" id="cd08955">
    <property type="entry name" value="KR_2_FAS_SDR_x"/>
    <property type="match status" value="1"/>
</dbReference>
<dbReference type="GO" id="GO:0006633">
    <property type="term" value="P:fatty acid biosynthetic process"/>
    <property type="evidence" value="ECO:0007669"/>
    <property type="project" value="InterPro"/>
</dbReference>
<dbReference type="InterPro" id="IPR014043">
    <property type="entry name" value="Acyl_transferase_dom"/>
</dbReference>